<dbReference type="InterPro" id="IPR036864">
    <property type="entry name" value="Zn2-C6_fun-type_DNA-bd_sf"/>
</dbReference>
<feature type="compositionally biased region" description="Polar residues" evidence="7">
    <location>
        <begin position="103"/>
        <end position="114"/>
    </location>
</feature>
<keyword evidence="5" id="KW-0804">Transcription</keyword>
<dbReference type="Pfam" id="PF00172">
    <property type="entry name" value="Zn_clus"/>
    <property type="match status" value="1"/>
</dbReference>
<feature type="compositionally biased region" description="Polar residues" evidence="7">
    <location>
        <begin position="23"/>
        <end position="36"/>
    </location>
</feature>
<accession>N1P7Z7</accession>
<evidence type="ECO:0000256" key="1">
    <source>
        <dbReference type="ARBA" id="ARBA00022723"/>
    </source>
</evidence>
<proteinExistence type="predicted"/>
<feature type="compositionally biased region" description="Basic and acidic residues" evidence="7">
    <location>
        <begin position="37"/>
        <end position="46"/>
    </location>
</feature>
<dbReference type="CDD" id="cd00067">
    <property type="entry name" value="GAL4"/>
    <property type="match status" value="1"/>
</dbReference>
<feature type="region of interest" description="Disordered" evidence="7">
    <location>
        <begin position="1"/>
        <end position="54"/>
    </location>
</feature>
<organism evidence="9">
    <name type="scientific">Saccharomyces cerevisiae (strain CEN.PK113-7D)</name>
    <name type="common">Baker's yeast</name>
    <dbReference type="NCBI Taxonomy" id="889517"/>
    <lineage>
        <taxon>Eukaryota</taxon>
        <taxon>Fungi</taxon>
        <taxon>Dikarya</taxon>
        <taxon>Ascomycota</taxon>
        <taxon>Saccharomycotina</taxon>
        <taxon>Saccharomycetes</taxon>
        <taxon>Saccharomycetales</taxon>
        <taxon>Saccharomycetaceae</taxon>
        <taxon>Saccharomyces</taxon>
    </lineage>
</organism>
<evidence type="ECO:0000256" key="7">
    <source>
        <dbReference type="SAM" id="MobiDB-lite"/>
    </source>
</evidence>
<keyword evidence="6" id="KW-0539">Nucleus</keyword>
<dbReference type="EMBL" id="CM001523">
    <property type="protein sequence ID" value="EIW11958.1"/>
    <property type="molecule type" value="Genomic_DNA"/>
</dbReference>
<dbReference type="PROSITE" id="PS00463">
    <property type="entry name" value="ZN2_CY6_FUNGAL_1"/>
    <property type="match status" value="1"/>
</dbReference>
<dbReference type="Proteomes" id="UP000013192">
    <property type="component" value="Chromosome II"/>
</dbReference>
<evidence type="ECO:0000256" key="6">
    <source>
        <dbReference type="ARBA" id="ARBA00023242"/>
    </source>
</evidence>
<evidence type="ECO:0000313" key="9">
    <source>
        <dbReference type="EMBL" id="EIW11958.1"/>
    </source>
</evidence>
<gene>
    <name evidence="9" type="ORF">CENPK1137D_4576</name>
</gene>
<evidence type="ECO:0000259" key="8">
    <source>
        <dbReference type="PROSITE" id="PS50048"/>
    </source>
</evidence>
<evidence type="ECO:0000256" key="4">
    <source>
        <dbReference type="ARBA" id="ARBA00023125"/>
    </source>
</evidence>
<dbReference type="HOGENOM" id="CLU_006525_0_0_1"/>
<dbReference type="AlphaFoldDB" id="N1P7Z7"/>
<keyword evidence="4" id="KW-0238">DNA-binding</keyword>
<reference evidence="9" key="1">
    <citation type="submission" date="2012-03" db="EMBL/GenBank/DDBJ databases">
        <title>De novo sequencing, assembly and analysis of the genome of the laboratory strain Saccharomyces cerevisiae CEN.PK113-7D, a model for modern industrial biotechnology.</title>
        <authorList>
            <person name="Nijkamp J.F."/>
            <person name="van den Broek M.A."/>
            <person name="Datema E."/>
            <person name="de Kok S."/>
            <person name="Bosman L."/>
            <person name="Luttink M.A."/>
            <person name="Daran-Lapujade P."/>
            <person name="Vongsangnak W."/>
            <person name="Nielsen J."/>
            <person name="Heijne W.H.M."/>
            <person name="Klaassen P."/>
            <person name="Platt D."/>
            <person name="Paddon C.J."/>
            <person name="Koetter P."/>
            <person name="van Ham R.C."/>
            <person name="Reinders M.J.T."/>
            <person name="Pronk J.T."/>
            <person name="de Ridder D."/>
            <person name="Daran J.-M."/>
        </authorList>
    </citation>
    <scope>NUCLEOTIDE SEQUENCE</scope>
    <source>
        <strain evidence="9">CEN.PK113-7D</strain>
    </source>
</reference>
<evidence type="ECO:0000256" key="5">
    <source>
        <dbReference type="ARBA" id="ARBA00023163"/>
    </source>
</evidence>
<feature type="region of interest" description="Disordered" evidence="7">
    <location>
        <begin position="103"/>
        <end position="127"/>
    </location>
</feature>
<protein>
    <submittedName>
        <fullName evidence="9">Eds1p</fullName>
    </submittedName>
</protein>
<dbReference type="Gene3D" id="4.10.240.10">
    <property type="entry name" value="Zn(2)-C6 fungal-type DNA-binding domain"/>
    <property type="match status" value="1"/>
</dbReference>
<dbReference type="InterPro" id="IPR001138">
    <property type="entry name" value="Zn2Cys6_DnaBD"/>
</dbReference>
<dbReference type="GO" id="GO:0000981">
    <property type="term" value="F:DNA-binding transcription factor activity, RNA polymerase II-specific"/>
    <property type="evidence" value="ECO:0007669"/>
    <property type="project" value="InterPro"/>
</dbReference>
<dbReference type="GO" id="GO:0003677">
    <property type="term" value="F:DNA binding"/>
    <property type="evidence" value="ECO:0007669"/>
    <property type="project" value="UniProtKB-KW"/>
</dbReference>
<evidence type="ECO:0000256" key="3">
    <source>
        <dbReference type="ARBA" id="ARBA00023015"/>
    </source>
</evidence>
<dbReference type="OrthoDB" id="5426978at2759"/>
<keyword evidence="1" id="KW-0479">Metal-binding</keyword>
<dbReference type="GO" id="GO:0008270">
    <property type="term" value="F:zinc ion binding"/>
    <property type="evidence" value="ECO:0007669"/>
    <property type="project" value="InterPro"/>
</dbReference>
<keyword evidence="3" id="KW-0805">Transcription regulation</keyword>
<feature type="region of interest" description="Disordered" evidence="7">
    <location>
        <begin position="299"/>
        <end position="337"/>
    </location>
</feature>
<dbReference type="InterPro" id="IPR050797">
    <property type="entry name" value="Carb_Metab_Trans_Reg"/>
</dbReference>
<evidence type="ECO:0000256" key="2">
    <source>
        <dbReference type="ARBA" id="ARBA00022833"/>
    </source>
</evidence>
<dbReference type="SUPFAM" id="SSF57701">
    <property type="entry name" value="Zn2/Cys6 DNA-binding domain"/>
    <property type="match status" value="1"/>
</dbReference>
<name>N1P7Z7_YEASC</name>
<dbReference type="PROSITE" id="PS50048">
    <property type="entry name" value="ZN2_CY6_FUNGAL_2"/>
    <property type="match status" value="1"/>
</dbReference>
<feature type="domain" description="Zn(2)-C6 fungal-type" evidence="8">
    <location>
        <begin position="55"/>
        <end position="87"/>
    </location>
</feature>
<feature type="compositionally biased region" description="Basic and acidic residues" evidence="7">
    <location>
        <begin position="304"/>
        <end position="317"/>
    </location>
</feature>
<sequence>MSLHVPNLYGTPIRDPHERKRNSASMGEVNQSVSSRNCEKGSEKDTKQRKKASRACDQCRRKRIKCRFDKHTGVCQGCLEVGEKCQFIRVPLKRGPAKKRASVVSNEKFSSDNDPLQYRPKTHSYPMNSGNNYLPSLARNSSFPSISSLFVPSITAQSQQFVKVPYDDIKRRSSLATLGSDSSISTEFGGNYRLDENLNVRQEGKDIVAKGMITPVEEMGACSSNVRHLGSQSLPIQDQRASPYINPFISGRSRLSSLSYTSEATTSEGNTQGQNQCMLTPNSVRSIEKERLNSLTAGCRNKKLGTDGRSDKWDKNSTWKPVYRSSNPSHPSTEKNVPLNQEASAKPLMLGTYRQFDATSFYKVLGIYYNFFHIDFPVIPINKSKFTDMLDPEKPNVIDEITQINNEIIQCFKTALEVLVFCKIKQRRSSKSKKSWSHDNLCDFQKGLYYIQNFNKCIADCFQSLISIKPVLKQNSSVIPSRIKFIYFSTIIVLNFILILAGEESSLLLGPSVGVFNEFQAHKLFLPFENTASMLLLNSNEESGDEILDYAVLFKRLYILLNILDTLQSFRLGQPKLINLNFGSAIETYFSDKTGHNQVVKKAPVALDNILRNLKLGEFITYFVLNRKSLQVNVPHHLLFTNQTDYGEFAVEKGEHDNIAGKFETLLKKKKILIRKLLNIEQKNDHILENCCNSDAEMKNIGELVCSMITLVSGILDSITNMNAENSVDLDSKPLPNAYFAQDSEEELMSPTQSITSNLASEENTRCTTKDLMGTVSIFMLPMVEECYNIISLIGPIPTTLISLYIRNGNMAKVINDRIMTLSTALNELVQITALFNTLEPFRKNAHDRAKRYYVSATSSTGCYESVMKSMYSGKCAASNASNVAPSEEENKKILKKFADIGWKLMDDSELGCCCCFFN</sequence>
<keyword evidence="2" id="KW-0862">Zinc</keyword>
<feature type="compositionally biased region" description="Polar residues" evidence="7">
    <location>
        <begin position="318"/>
        <end position="337"/>
    </location>
</feature>
<dbReference type="SMART" id="SM00066">
    <property type="entry name" value="GAL4"/>
    <property type="match status" value="1"/>
</dbReference>
<dbReference type="PANTHER" id="PTHR31668">
    <property type="entry name" value="GLUCOSE TRANSPORT TRANSCRIPTION REGULATOR RGT1-RELATED-RELATED"/>
    <property type="match status" value="1"/>
</dbReference>
<dbReference type="PANTHER" id="PTHR31668:SF26">
    <property type="entry name" value="GLUCOSE TRANSPORT TRANSCRIPTION REGULATOR RGT1-RELATED"/>
    <property type="match status" value="1"/>
</dbReference>